<dbReference type="InterPro" id="IPR019141">
    <property type="entry name" value="DUF2045"/>
</dbReference>
<comment type="caution">
    <text evidence="2">The sequence shown here is derived from an EMBL/GenBank/DDBJ whole genome shotgun (WGS) entry which is preliminary data.</text>
</comment>
<sequence>MADAWSATLAEVRRQAARVAAIAGVQPPETDGTWYDVAAGRVETSDLETLDESGAWRGLQWLNAFEVLFFERPKQLAANEQPDDLLFFVINEAYQGDSPGLLVRRKGACLPEDLGRGSAEAERIDWCRSVLLNLVIQSSFVLTVATCRRTDIHEVTHREVKPPPQASRVSKAVYASPMIANVNLEGQRSTEQQPNVGYPDISFGVEDFDDAFKSLILTEPGWCYVVSLSATGGMALAAMPGVDSAADGRGGSRGQKQMEGGASAGSGPSQPVDLRLFTGFVSYEQLEAVIGNGWERRAAAKREMTHWIKMRGPGGQGHADVATTSLPPLDEGHLKPAAPEATARPRQGEGPFSRAFDTVARSAAEAAKGLVRDVLGGRDDKEEEHLRLRCALMRLSLPIDLLATQLLQLPLLDQLPA</sequence>
<dbReference type="PANTHER" id="PTHR21477">
    <property type="entry name" value="ZGC:172139"/>
    <property type="match status" value="1"/>
</dbReference>
<evidence type="ECO:0000256" key="1">
    <source>
        <dbReference type="SAM" id="MobiDB-lite"/>
    </source>
</evidence>
<organism evidence="2 3">
    <name type="scientific">Coccomyxa subellipsoidea</name>
    <dbReference type="NCBI Taxonomy" id="248742"/>
    <lineage>
        <taxon>Eukaryota</taxon>
        <taxon>Viridiplantae</taxon>
        <taxon>Chlorophyta</taxon>
        <taxon>core chlorophytes</taxon>
        <taxon>Trebouxiophyceae</taxon>
        <taxon>Trebouxiophyceae incertae sedis</taxon>
        <taxon>Coccomyxaceae</taxon>
        <taxon>Coccomyxa</taxon>
    </lineage>
</organism>
<dbReference type="Proteomes" id="UP001491310">
    <property type="component" value="Unassembled WGS sequence"/>
</dbReference>
<gene>
    <name evidence="2" type="ORF">WJX75_003073</name>
</gene>
<reference evidence="2 3" key="1">
    <citation type="journal article" date="2024" name="Nat. Commun.">
        <title>Phylogenomics reveals the evolutionary origins of lichenization in chlorophyte algae.</title>
        <authorList>
            <person name="Puginier C."/>
            <person name="Libourel C."/>
            <person name="Otte J."/>
            <person name="Skaloud P."/>
            <person name="Haon M."/>
            <person name="Grisel S."/>
            <person name="Petersen M."/>
            <person name="Berrin J.G."/>
            <person name="Delaux P.M."/>
            <person name="Dal Grande F."/>
            <person name="Keller J."/>
        </authorList>
    </citation>
    <scope>NUCLEOTIDE SEQUENCE [LARGE SCALE GENOMIC DNA]</scope>
    <source>
        <strain evidence="2 3">SAG 216-7</strain>
    </source>
</reference>
<dbReference type="Pfam" id="PF09741">
    <property type="entry name" value="DUF2045"/>
    <property type="match status" value="1"/>
</dbReference>
<dbReference type="EMBL" id="JALJOT010000001">
    <property type="protein sequence ID" value="KAK9918308.1"/>
    <property type="molecule type" value="Genomic_DNA"/>
</dbReference>
<dbReference type="PANTHER" id="PTHR21477:SF13">
    <property type="entry name" value="KIAA0930"/>
    <property type="match status" value="1"/>
</dbReference>
<evidence type="ECO:0000313" key="2">
    <source>
        <dbReference type="EMBL" id="KAK9918308.1"/>
    </source>
</evidence>
<feature type="region of interest" description="Disordered" evidence="1">
    <location>
        <begin position="245"/>
        <end position="270"/>
    </location>
</feature>
<accession>A0ABR2Z2X8</accession>
<protein>
    <submittedName>
        <fullName evidence="2">Uncharacterized protein</fullName>
    </submittedName>
</protein>
<keyword evidence="3" id="KW-1185">Reference proteome</keyword>
<evidence type="ECO:0000313" key="3">
    <source>
        <dbReference type="Proteomes" id="UP001491310"/>
    </source>
</evidence>
<name>A0ABR2Z2X8_9CHLO</name>
<proteinExistence type="predicted"/>